<dbReference type="FunFam" id="1.10.472.10:FF:000001">
    <property type="entry name" value="G2/mitotic-specific cyclin"/>
    <property type="match status" value="1"/>
</dbReference>
<dbReference type="OrthoDB" id="5590282at2759"/>
<dbReference type="GeneID" id="25312338"/>
<feature type="compositionally biased region" description="Basic and acidic residues" evidence="5">
    <location>
        <begin position="284"/>
        <end position="293"/>
    </location>
</feature>
<dbReference type="CDD" id="cd20512">
    <property type="entry name" value="CYCLIN_CLBs_yeast_rpt2"/>
    <property type="match status" value="1"/>
</dbReference>
<feature type="compositionally biased region" description="Polar residues" evidence="5">
    <location>
        <begin position="127"/>
        <end position="137"/>
    </location>
</feature>
<reference evidence="8 9" key="1">
    <citation type="submission" date="2015-04" db="EMBL/GenBank/DDBJ databases">
        <authorList>
            <person name="Heijne W.H."/>
            <person name="Fedorova N.D."/>
            <person name="Nierman W.C."/>
            <person name="Vollebregt A.W."/>
            <person name="Zhao Z."/>
            <person name="Wu L."/>
            <person name="Kumar M."/>
            <person name="Stam H."/>
            <person name="van den Berg M.A."/>
            <person name="Pel H.J."/>
        </authorList>
    </citation>
    <scope>NUCLEOTIDE SEQUENCE [LARGE SCALE GENOMIC DNA]</scope>
    <source>
        <strain evidence="8 9">CBS 393.64</strain>
    </source>
</reference>
<keyword evidence="3" id="KW-0131">Cell cycle</keyword>
<dbReference type="Gene3D" id="1.10.472.10">
    <property type="entry name" value="Cyclin-like"/>
    <property type="match status" value="2"/>
</dbReference>
<keyword evidence="1" id="KW-0132">Cell division</keyword>
<evidence type="ECO:0000313" key="8">
    <source>
        <dbReference type="EMBL" id="KKA25643.1"/>
    </source>
</evidence>
<feature type="compositionally biased region" description="Polar residues" evidence="5">
    <location>
        <begin position="180"/>
        <end position="210"/>
    </location>
</feature>
<dbReference type="AlphaFoldDB" id="A0A0F4Z710"/>
<evidence type="ECO:0000259" key="7">
    <source>
        <dbReference type="SMART" id="SM01332"/>
    </source>
</evidence>
<dbReference type="Pfam" id="PF00134">
    <property type="entry name" value="Cyclin_N"/>
    <property type="match status" value="1"/>
</dbReference>
<feature type="domain" description="Cyclin-like" evidence="6">
    <location>
        <begin position="419"/>
        <end position="503"/>
    </location>
</feature>
<dbReference type="EMBL" id="LASV01000015">
    <property type="protein sequence ID" value="KKA25643.1"/>
    <property type="molecule type" value="Genomic_DNA"/>
</dbReference>
<proteinExistence type="inferred from homology"/>
<dbReference type="PANTHER" id="PTHR10177">
    <property type="entry name" value="CYCLINS"/>
    <property type="match status" value="1"/>
</dbReference>
<dbReference type="GO" id="GO:0051301">
    <property type="term" value="P:cell division"/>
    <property type="evidence" value="ECO:0007669"/>
    <property type="project" value="UniProtKB-KW"/>
</dbReference>
<dbReference type="SMART" id="SM01332">
    <property type="entry name" value="Cyclin_C"/>
    <property type="match status" value="1"/>
</dbReference>
<dbReference type="SUPFAM" id="SSF47954">
    <property type="entry name" value="Cyclin-like"/>
    <property type="match status" value="2"/>
</dbReference>
<dbReference type="InterPro" id="IPR036915">
    <property type="entry name" value="Cyclin-like_sf"/>
</dbReference>
<feature type="compositionally biased region" description="Basic and acidic residues" evidence="5">
    <location>
        <begin position="1"/>
        <end position="14"/>
    </location>
</feature>
<dbReference type="RefSeq" id="XP_013332255.1">
    <property type="nucleotide sequence ID" value="XM_013476801.1"/>
</dbReference>
<dbReference type="SMART" id="SM00385">
    <property type="entry name" value="CYCLIN"/>
    <property type="match status" value="2"/>
</dbReference>
<evidence type="ECO:0000256" key="4">
    <source>
        <dbReference type="RuleBase" id="RU000383"/>
    </source>
</evidence>
<dbReference type="InterPro" id="IPR004367">
    <property type="entry name" value="Cyclin_C-dom"/>
</dbReference>
<protein>
    <submittedName>
        <fullName evidence="8">G2/mitotic-specific cyclin (Clb3)</fullName>
    </submittedName>
</protein>
<feature type="region of interest" description="Disordered" evidence="5">
    <location>
        <begin position="127"/>
        <end position="335"/>
    </location>
</feature>
<dbReference type="CDD" id="cd20568">
    <property type="entry name" value="CYCLIN_CLBs_yeast_rpt1"/>
    <property type="match status" value="1"/>
</dbReference>
<feature type="compositionally biased region" description="Polar residues" evidence="5">
    <location>
        <begin position="252"/>
        <end position="262"/>
    </location>
</feature>
<evidence type="ECO:0000256" key="2">
    <source>
        <dbReference type="ARBA" id="ARBA00023127"/>
    </source>
</evidence>
<gene>
    <name evidence="8" type="ORF">T310_0283</name>
</gene>
<keyword evidence="9" id="KW-1185">Reference proteome</keyword>
<evidence type="ECO:0000256" key="3">
    <source>
        <dbReference type="ARBA" id="ARBA00023306"/>
    </source>
</evidence>
<dbReference type="Pfam" id="PF02984">
    <property type="entry name" value="Cyclin_C"/>
    <property type="match status" value="1"/>
</dbReference>
<dbReference type="InterPro" id="IPR039361">
    <property type="entry name" value="Cyclin"/>
</dbReference>
<evidence type="ECO:0000259" key="6">
    <source>
        <dbReference type="SMART" id="SM00385"/>
    </source>
</evidence>
<dbReference type="Proteomes" id="UP000053958">
    <property type="component" value="Unassembled WGS sequence"/>
</dbReference>
<evidence type="ECO:0000256" key="5">
    <source>
        <dbReference type="SAM" id="MobiDB-lite"/>
    </source>
</evidence>
<comment type="caution">
    <text evidence="8">The sequence shown here is derived from an EMBL/GenBank/DDBJ whole genome shotgun (WGS) entry which is preliminary data.</text>
</comment>
<dbReference type="PROSITE" id="PS00292">
    <property type="entry name" value="CYCLINS"/>
    <property type="match status" value="1"/>
</dbReference>
<keyword evidence="2 4" id="KW-0195">Cyclin</keyword>
<evidence type="ECO:0000313" key="9">
    <source>
        <dbReference type="Proteomes" id="UP000053958"/>
    </source>
</evidence>
<dbReference type="InterPro" id="IPR013763">
    <property type="entry name" value="Cyclin-like_dom"/>
</dbReference>
<feature type="domain" description="Cyclin C-terminal" evidence="7">
    <location>
        <begin position="512"/>
        <end position="627"/>
    </location>
</feature>
<feature type="compositionally biased region" description="Acidic residues" evidence="5">
    <location>
        <begin position="301"/>
        <end position="318"/>
    </location>
</feature>
<dbReference type="STRING" id="1408163.A0A0F4Z710"/>
<organism evidence="8 9">
    <name type="scientific">Rasamsonia emersonii (strain ATCC 16479 / CBS 393.64 / IMI 116815)</name>
    <dbReference type="NCBI Taxonomy" id="1408163"/>
    <lineage>
        <taxon>Eukaryota</taxon>
        <taxon>Fungi</taxon>
        <taxon>Dikarya</taxon>
        <taxon>Ascomycota</taxon>
        <taxon>Pezizomycotina</taxon>
        <taxon>Eurotiomycetes</taxon>
        <taxon>Eurotiomycetidae</taxon>
        <taxon>Eurotiales</taxon>
        <taxon>Trichocomaceae</taxon>
        <taxon>Rasamsonia</taxon>
    </lineage>
</organism>
<sequence>MDARPQRIRVRGDENAPIGVPANKTIHHRNKSTPALPTAVQNGGLRNAAKRTAFGDVSNTMHQVRSSRDDASLAGKNIPLASAKTGLLAQDKKPLVLSQPAQRPMSVSGLKGVLANSKSTDNLAKQRLAENSSSHQRANTRKLLTKRSNAVFKDPLPPVAETKSTTVKHTIPRSSDAAKQESSGFPSTAPSQRQNNANSAEIPQTGIEQSKSSHEPSGLDVPEQCPALSSDTTYVDDTANSEDVEDVKENQKPNAHSTTSSAAELPSLPESRGLRKSDGQMPRDLIDLAHARSDQGPAPSEPEEYWDDEDDDNDEDDGYATARSYRSRGDNTTGGTTTVLFPKYNQKVKRELEMAKQIVEATRTKEDIEDEYWDTSMVAEYSDEIFEYMRELELKMLPNAHYMDNQAEIQWSMRSVLMDWLVQVHHRFSLLPETLFLCVNYIDRFLSCKIVSLGKLQLVGATAIFIAAKYEEINCPSIQEIVYMVDGGYTVDEILKAERFMLSMLQFELGWPGPMSFLRRISKADDYDLETRTLAKYFLEVTIMDERFVGSPPSFAAAGAHCLARLMLKKGNWSPAHVYYSNYTYSQLYPLMSLILECCENPQKHHAAIYEKYSDRRFKRASLFVEAELAKGFRLPNQSSWCQFS</sequence>
<dbReference type="InterPro" id="IPR006671">
    <property type="entry name" value="Cyclin_N"/>
</dbReference>
<comment type="similarity">
    <text evidence="4">Belongs to the cyclin family.</text>
</comment>
<evidence type="ECO:0000256" key="1">
    <source>
        <dbReference type="ARBA" id="ARBA00022618"/>
    </source>
</evidence>
<feature type="region of interest" description="Disordered" evidence="5">
    <location>
        <begin position="1"/>
        <end position="40"/>
    </location>
</feature>
<dbReference type="InterPro" id="IPR048258">
    <property type="entry name" value="Cyclins_cyclin-box"/>
</dbReference>
<feature type="domain" description="Cyclin-like" evidence="6">
    <location>
        <begin position="516"/>
        <end position="597"/>
    </location>
</feature>
<accession>A0A0F4Z710</accession>
<name>A0A0F4Z710_RASE3</name>